<evidence type="ECO:0000256" key="1">
    <source>
        <dbReference type="ARBA" id="ARBA00023122"/>
    </source>
</evidence>
<evidence type="ECO:0000256" key="2">
    <source>
        <dbReference type="PROSITE-ProRule" id="PRU00703"/>
    </source>
</evidence>
<protein>
    <submittedName>
        <fullName evidence="4">CBS domain-containing protein</fullName>
    </submittedName>
</protein>
<proteinExistence type="predicted"/>
<dbReference type="SUPFAM" id="SSF54631">
    <property type="entry name" value="CBS-domain pair"/>
    <property type="match status" value="1"/>
</dbReference>
<evidence type="ECO:0000259" key="3">
    <source>
        <dbReference type="PROSITE" id="PS51371"/>
    </source>
</evidence>
<dbReference type="PANTHER" id="PTHR43080:SF2">
    <property type="entry name" value="CBS DOMAIN-CONTAINING PROTEIN"/>
    <property type="match status" value="1"/>
</dbReference>
<feature type="domain" description="CBS" evidence="3">
    <location>
        <begin position="78"/>
        <end position="141"/>
    </location>
</feature>
<name>A0ABS9JZP5_9RHOO</name>
<dbReference type="InterPro" id="IPR051257">
    <property type="entry name" value="Diverse_CBS-Domain"/>
</dbReference>
<comment type="caution">
    <text evidence="4">The sequence shown here is derived from an EMBL/GenBank/DDBJ whole genome shotgun (WGS) entry which is preliminary data.</text>
</comment>
<dbReference type="InterPro" id="IPR046342">
    <property type="entry name" value="CBS_dom_sf"/>
</dbReference>
<dbReference type="SMART" id="SM00116">
    <property type="entry name" value="CBS"/>
    <property type="match status" value="2"/>
</dbReference>
<gene>
    <name evidence="4" type="ORF">LZ012_05135</name>
</gene>
<sequence length="146" mass="15936">MPHRAVITVIQNRQFLTTTPEKSVRAVAAHMRDNSDGAVLIVSPDDGTLLGICTERDLAFKVLAAGLDADSTPIHSVMTANPQTTGPDKLFSHALHLMYEGGFRHLPVVLEDGRPIGVVSARDALGLEMCDFRQELEHREELAVIL</sequence>
<evidence type="ECO:0000313" key="5">
    <source>
        <dbReference type="Proteomes" id="UP001165384"/>
    </source>
</evidence>
<accession>A0ABS9JZP5</accession>
<dbReference type="PROSITE" id="PS51371">
    <property type="entry name" value="CBS"/>
    <property type="match status" value="2"/>
</dbReference>
<keyword evidence="5" id="KW-1185">Reference proteome</keyword>
<dbReference type="EMBL" id="JAKLTN010000001">
    <property type="protein sequence ID" value="MCG2576374.1"/>
    <property type="molecule type" value="Genomic_DNA"/>
</dbReference>
<dbReference type="Pfam" id="PF00571">
    <property type="entry name" value="CBS"/>
    <property type="match status" value="2"/>
</dbReference>
<dbReference type="Proteomes" id="UP001165384">
    <property type="component" value="Unassembled WGS sequence"/>
</dbReference>
<dbReference type="PANTHER" id="PTHR43080">
    <property type="entry name" value="CBS DOMAIN-CONTAINING PROTEIN CBSX3, MITOCHONDRIAL"/>
    <property type="match status" value="1"/>
</dbReference>
<keyword evidence="1 2" id="KW-0129">CBS domain</keyword>
<dbReference type="Gene3D" id="3.10.580.10">
    <property type="entry name" value="CBS-domain"/>
    <property type="match status" value="1"/>
</dbReference>
<organism evidence="4 5">
    <name type="scientific">Dechloromonas hankyongensis</name>
    <dbReference type="NCBI Taxonomy" id="2908002"/>
    <lineage>
        <taxon>Bacteria</taxon>
        <taxon>Pseudomonadati</taxon>
        <taxon>Pseudomonadota</taxon>
        <taxon>Betaproteobacteria</taxon>
        <taxon>Rhodocyclales</taxon>
        <taxon>Azonexaceae</taxon>
        <taxon>Dechloromonas</taxon>
    </lineage>
</organism>
<dbReference type="InterPro" id="IPR000644">
    <property type="entry name" value="CBS_dom"/>
</dbReference>
<dbReference type="RefSeq" id="WP_275708234.1">
    <property type="nucleotide sequence ID" value="NZ_JAKLTN010000001.1"/>
</dbReference>
<feature type="domain" description="CBS" evidence="3">
    <location>
        <begin position="11"/>
        <end position="69"/>
    </location>
</feature>
<reference evidence="4" key="1">
    <citation type="submission" date="2022-01" db="EMBL/GenBank/DDBJ databases">
        <authorList>
            <person name="Jo J.-H."/>
            <person name="Im W.-T."/>
        </authorList>
    </citation>
    <scope>NUCLEOTIDE SEQUENCE</scope>
    <source>
        <strain evidence="4">XY25</strain>
    </source>
</reference>
<evidence type="ECO:0000313" key="4">
    <source>
        <dbReference type="EMBL" id="MCG2576374.1"/>
    </source>
</evidence>